<sequence>MAVLRGLLKGIDALTAAIAKVVAWLLLPLVLFIAYEVLMRYAFNRPTLWVFDMSYFLTSLVVSLGAAYTLQRKGHVSVDVFYERFPERVRAFIDVLFYLLLFFTTWLLIINVMVPHVINSWQRGELAATGIWRPPIYPFKTWILVGVVLLVLQGVAEFIRALFVLLGRPLETPPPAAAEGDVRDEILL</sequence>
<evidence type="ECO:0000256" key="1">
    <source>
        <dbReference type="ARBA" id="ARBA00004429"/>
    </source>
</evidence>
<dbReference type="GO" id="GO:0005886">
    <property type="term" value="C:plasma membrane"/>
    <property type="evidence" value="ECO:0007669"/>
    <property type="project" value="UniProtKB-SubCell"/>
</dbReference>
<dbReference type="PANTHER" id="PTHR35011:SF4">
    <property type="entry name" value="SLL1102 PROTEIN"/>
    <property type="match status" value="1"/>
</dbReference>
<dbReference type="Pfam" id="PF04290">
    <property type="entry name" value="DctQ"/>
    <property type="match status" value="1"/>
</dbReference>
<evidence type="ECO:0000313" key="11">
    <source>
        <dbReference type="EMBL" id="ADI13336.1"/>
    </source>
</evidence>
<accession>D7CXX6</accession>
<keyword evidence="5 9" id="KW-0812">Transmembrane</keyword>
<evidence type="ECO:0000259" key="10">
    <source>
        <dbReference type="Pfam" id="PF04290"/>
    </source>
</evidence>
<feature type="domain" description="Tripartite ATP-independent periplasmic transporters DctQ component" evidence="10">
    <location>
        <begin position="29"/>
        <end position="162"/>
    </location>
</feature>
<evidence type="ECO:0000256" key="6">
    <source>
        <dbReference type="ARBA" id="ARBA00022989"/>
    </source>
</evidence>
<dbReference type="PANTHER" id="PTHR35011">
    <property type="entry name" value="2,3-DIKETO-L-GULONATE TRAP TRANSPORTER SMALL PERMEASE PROTEIN YIAM"/>
    <property type="match status" value="1"/>
</dbReference>
<dbReference type="InterPro" id="IPR007387">
    <property type="entry name" value="TRAP_DctQ"/>
</dbReference>
<evidence type="ECO:0000313" key="12">
    <source>
        <dbReference type="Proteomes" id="UP000000379"/>
    </source>
</evidence>
<evidence type="ECO:0000256" key="9">
    <source>
        <dbReference type="SAM" id="Phobius"/>
    </source>
</evidence>
<organism evidence="11 12">
    <name type="scientific">Truepera radiovictrix (strain DSM 17093 / CIP 108686 / LMG 22925 / RQ-24)</name>
    <dbReference type="NCBI Taxonomy" id="649638"/>
    <lineage>
        <taxon>Bacteria</taxon>
        <taxon>Thermotogati</taxon>
        <taxon>Deinococcota</taxon>
        <taxon>Deinococci</taxon>
        <taxon>Trueperales</taxon>
        <taxon>Trueperaceae</taxon>
        <taxon>Truepera</taxon>
    </lineage>
</organism>
<feature type="transmembrane region" description="Helical" evidence="9">
    <location>
        <begin position="91"/>
        <end position="114"/>
    </location>
</feature>
<keyword evidence="7 9" id="KW-0472">Membrane</keyword>
<evidence type="ECO:0000256" key="2">
    <source>
        <dbReference type="ARBA" id="ARBA00022448"/>
    </source>
</evidence>
<keyword evidence="2" id="KW-0813">Transport</keyword>
<evidence type="ECO:0000256" key="3">
    <source>
        <dbReference type="ARBA" id="ARBA00022475"/>
    </source>
</evidence>
<comment type="subcellular location">
    <subcellularLocation>
        <location evidence="1">Cell inner membrane</location>
        <topology evidence="1">Multi-pass membrane protein</topology>
    </subcellularLocation>
</comment>
<keyword evidence="4" id="KW-0997">Cell inner membrane</keyword>
<dbReference type="eggNOG" id="COG4665">
    <property type="taxonomic scope" value="Bacteria"/>
</dbReference>
<proteinExistence type="inferred from homology"/>
<dbReference type="AlphaFoldDB" id="D7CXX6"/>
<keyword evidence="3" id="KW-1003">Cell membrane</keyword>
<evidence type="ECO:0000256" key="5">
    <source>
        <dbReference type="ARBA" id="ARBA00022692"/>
    </source>
</evidence>
<comment type="similarity">
    <text evidence="8">Belongs to the TRAP transporter small permease family.</text>
</comment>
<feature type="transmembrane region" description="Helical" evidence="9">
    <location>
        <begin position="21"/>
        <end position="43"/>
    </location>
</feature>
<reference evidence="12" key="1">
    <citation type="submission" date="2010-05" db="EMBL/GenBank/DDBJ databases">
        <title>The complete genome of Truepera radiovictris DSM 17093.</title>
        <authorList>
            <consortium name="US DOE Joint Genome Institute (JGI-PGF)"/>
            <person name="Lucas S."/>
            <person name="Copeland A."/>
            <person name="Lapidus A."/>
            <person name="Glavina del Rio T."/>
            <person name="Dalin E."/>
            <person name="Tice H."/>
            <person name="Bruce D."/>
            <person name="Goodwin L."/>
            <person name="Pitluck S."/>
            <person name="Kyrpides N."/>
            <person name="Mavromatis K."/>
            <person name="Ovchinnikova G."/>
            <person name="Munk A.C."/>
            <person name="Detter J.C."/>
            <person name="Han C."/>
            <person name="Tapia R."/>
            <person name="Land M."/>
            <person name="Hauser L."/>
            <person name="Markowitz V."/>
            <person name="Cheng J.-F."/>
            <person name="Hugenholtz P."/>
            <person name="Woyke T."/>
            <person name="Wu D."/>
            <person name="Tindall B."/>
            <person name="Pomrenke H.G."/>
            <person name="Brambilla E."/>
            <person name="Klenk H.-P."/>
            <person name="Eisen J.A."/>
        </authorList>
    </citation>
    <scope>NUCLEOTIDE SEQUENCE [LARGE SCALE GENOMIC DNA]</scope>
    <source>
        <strain evidence="12">DSM 17093 / CIP 108686 / LMG 22925 / RQ-24</strain>
    </source>
</reference>
<evidence type="ECO:0000256" key="7">
    <source>
        <dbReference type="ARBA" id="ARBA00023136"/>
    </source>
</evidence>
<keyword evidence="6 9" id="KW-1133">Transmembrane helix</keyword>
<keyword evidence="12" id="KW-1185">Reference proteome</keyword>
<evidence type="ECO:0000256" key="8">
    <source>
        <dbReference type="ARBA" id="ARBA00038436"/>
    </source>
</evidence>
<dbReference type="Proteomes" id="UP000000379">
    <property type="component" value="Chromosome"/>
</dbReference>
<evidence type="ECO:0000256" key="4">
    <source>
        <dbReference type="ARBA" id="ARBA00022519"/>
    </source>
</evidence>
<dbReference type="InterPro" id="IPR055348">
    <property type="entry name" value="DctQ"/>
</dbReference>
<reference evidence="11 12" key="2">
    <citation type="journal article" date="2011" name="Stand. Genomic Sci.">
        <title>Complete genome sequence of Truepera radiovictrix type strain (RQ-24).</title>
        <authorList>
            <person name="Ivanova N."/>
            <person name="Rohde C."/>
            <person name="Munk C."/>
            <person name="Nolan M."/>
            <person name="Lucas S."/>
            <person name="Del Rio T.G."/>
            <person name="Tice H."/>
            <person name="Deshpande S."/>
            <person name="Cheng J.F."/>
            <person name="Tapia R."/>
            <person name="Han C."/>
            <person name="Goodwin L."/>
            <person name="Pitluck S."/>
            <person name="Liolios K."/>
            <person name="Mavromatis K."/>
            <person name="Mikhailova N."/>
            <person name="Pati A."/>
            <person name="Chen A."/>
            <person name="Palaniappan K."/>
            <person name="Land M."/>
            <person name="Hauser L."/>
            <person name="Chang Y.J."/>
            <person name="Jeffries C.D."/>
            <person name="Brambilla E."/>
            <person name="Rohde M."/>
            <person name="Goker M."/>
            <person name="Tindall B.J."/>
            <person name="Woyke T."/>
            <person name="Bristow J."/>
            <person name="Eisen J.A."/>
            <person name="Markowitz V."/>
            <person name="Hugenholtz P."/>
            <person name="Kyrpides N.C."/>
            <person name="Klenk H.P."/>
            <person name="Lapidus A."/>
        </authorList>
    </citation>
    <scope>NUCLEOTIDE SEQUENCE [LARGE SCALE GENOMIC DNA]</scope>
    <source>
        <strain evidence="12">DSM 17093 / CIP 108686 / LMG 22925 / RQ-24</strain>
    </source>
</reference>
<dbReference type="STRING" id="649638.Trad_0195"/>
<protein>
    <submittedName>
        <fullName evidence="11">Tripartite ATP-independent periplasmic transporter DctQ component</fullName>
    </submittedName>
</protein>
<dbReference type="RefSeq" id="WP_013176716.1">
    <property type="nucleotide sequence ID" value="NC_014221.1"/>
</dbReference>
<dbReference type="EMBL" id="CP002049">
    <property type="protein sequence ID" value="ADI13336.1"/>
    <property type="molecule type" value="Genomic_DNA"/>
</dbReference>
<dbReference type="OrthoDB" id="9794346at2"/>
<feature type="transmembrane region" description="Helical" evidence="9">
    <location>
        <begin position="142"/>
        <end position="166"/>
    </location>
</feature>
<feature type="transmembrane region" description="Helical" evidence="9">
    <location>
        <begin position="49"/>
        <end position="70"/>
    </location>
</feature>
<name>D7CXX6_TRURR</name>
<dbReference type="KEGG" id="tra:Trad_0195"/>
<gene>
    <name evidence="11" type="ordered locus">Trad_0195</name>
</gene>
<dbReference type="HOGENOM" id="CLU_086356_2_1_0"/>